<sequence>MDKETREQIALIRYKIISPVLAEPARLQNEYFRSQAQKEHMFPHYGLRQVSVSTMKSWLKTFKKKGFHSLYPKARCDTGRPRRATKDMLNVIRARCKAYPHLTTQKLYENLSADHLLGQPSIHYNTLLRIVKKENLLVRKRQDVRKRYEAEHVNDLWVCDFMHGPRVLINRRPHKAILCAIIDDHSRMITGHAFAPSETVASLTRVLKDAFLAFGLPKRVYVDNGSAFSSEFLVKCCALAGISLIHSRPYDSPSRGKIERVFRTIRDRFLSEITEMVTLQELNAAFASFLNDYHHRVHSSIKETPLDRYNRSVGEVEIKRVSRPELDEIFLVRHERVVNNDATISFKGSVYEVPAAYIRQRIEIRHPVDDNEELFLYDNDVRVGRLKLVDTRENARVFKPDLSGTVLSFADGRVEK</sequence>
<dbReference type="PANTHER" id="PTHR35004:SF6">
    <property type="entry name" value="TRANSPOSASE"/>
    <property type="match status" value="1"/>
</dbReference>
<dbReference type="PANTHER" id="PTHR35004">
    <property type="entry name" value="TRANSPOSASE RV3428C-RELATED"/>
    <property type="match status" value="1"/>
</dbReference>
<reference evidence="2" key="1">
    <citation type="submission" date="2020-07" db="EMBL/GenBank/DDBJ databases">
        <title>Huge and variable diversity of episymbiotic CPR bacteria and DPANN archaea in groundwater ecosystems.</title>
        <authorList>
            <person name="He C.Y."/>
            <person name="Keren R."/>
            <person name="Whittaker M."/>
            <person name="Farag I.F."/>
            <person name="Doudna J."/>
            <person name="Cate J.H.D."/>
            <person name="Banfield J.F."/>
        </authorList>
    </citation>
    <scope>NUCLEOTIDE SEQUENCE</scope>
    <source>
        <strain evidence="2">NC_groundwater_1520_Pr4_B-0.1um_53_5</strain>
    </source>
</reference>
<evidence type="ECO:0000259" key="1">
    <source>
        <dbReference type="PROSITE" id="PS50994"/>
    </source>
</evidence>
<protein>
    <submittedName>
        <fullName evidence="2">DDE-type integrase/transposase/recombinase</fullName>
    </submittedName>
</protein>
<dbReference type="InterPro" id="IPR015378">
    <property type="entry name" value="Transposase-like_Mu_C"/>
</dbReference>
<dbReference type="EMBL" id="JACQXR010000143">
    <property type="protein sequence ID" value="MBI4727643.1"/>
    <property type="molecule type" value="Genomic_DNA"/>
</dbReference>
<comment type="caution">
    <text evidence="2">The sequence shown here is derived from an EMBL/GenBank/DDBJ whole genome shotgun (WGS) entry which is preliminary data.</text>
</comment>
<name>A0A933IFU4_UNCT6</name>
<feature type="domain" description="Integrase catalytic" evidence="1">
    <location>
        <begin position="147"/>
        <end position="313"/>
    </location>
</feature>
<dbReference type="SUPFAM" id="SSF46689">
    <property type="entry name" value="Homeodomain-like"/>
    <property type="match status" value="1"/>
</dbReference>
<dbReference type="InterPro" id="IPR001584">
    <property type="entry name" value="Integrase_cat-core"/>
</dbReference>
<dbReference type="Pfam" id="PF00665">
    <property type="entry name" value="rve"/>
    <property type="match status" value="1"/>
</dbReference>
<dbReference type="PROSITE" id="PS50994">
    <property type="entry name" value="INTEGRASE"/>
    <property type="match status" value="1"/>
</dbReference>
<accession>A0A933IFU4</accession>
<organism evidence="2 3">
    <name type="scientific">candidate division TA06 bacterium</name>
    <dbReference type="NCBI Taxonomy" id="2250710"/>
    <lineage>
        <taxon>Bacteria</taxon>
        <taxon>Bacteria division TA06</taxon>
    </lineage>
</organism>
<dbReference type="SUPFAM" id="SSF53098">
    <property type="entry name" value="Ribonuclease H-like"/>
    <property type="match status" value="1"/>
</dbReference>
<evidence type="ECO:0000313" key="3">
    <source>
        <dbReference type="Proteomes" id="UP000736328"/>
    </source>
</evidence>
<gene>
    <name evidence="2" type="ORF">HY768_10580</name>
</gene>
<evidence type="ECO:0000313" key="2">
    <source>
        <dbReference type="EMBL" id="MBI4727643.1"/>
    </source>
</evidence>
<dbReference type="GO" id="GO:0015074">
    <property type="term" value="P:DNA integration"/>
    <property type="evidence" value="ECO:0007669"/>
    <property type="project" value="InterPro"/>
</dbReference>
<dbReference type="Gene3D" id="3.30.420.10">
    <property type="entry name" value="Ribonuclease H-like superfamily/Ribonuclease H"/>
    <property type="match status" value="1"/>
</dbReference>
<dbReference type="Pfam" id="PF09299">
    <property type="entry name" value="Mu-transpos_C"/>
    <property type="match status" value="1"/>
</dbReference>
<dbReference type="InterPro" id="IPR036397">
    <property type="entry name" value="RNaseH_sf"/>
</dbReference>
<dbReference type="Proteomes" id="UP000736328">
    <property type="component" value="Unassembled WGS sequence"/>
</dbReference>
<proteinExistence type="predicted"/>
<dbReference type="InterPro" id="IPR012337">
    <property type="entry name" value="RNaseH-like_sf"/>
</dbReference>
<dbReference type="InterPro" id="IPR009057">
    <property type="entry name" value="Homeodomain-like_sf"/>
</dbReference>
<dbReference type="GO" id="GO:0003676">
    <property type="term" value="F:nucleic acid binding"/>
    <property type="evidence" value="ECO:0007669"/>
    <property type="project" value="InterPro"/>
</dbReference>
<dbReference type="AlphaFoldDB" id="A0A933IFU4"/>